<keyword evidence="10 11" id="KW-0472">Membrane</keyword>
<evidence type="ECO:0000256" key="9">
    <source>
        <dbReference type="ARBA" id="ARBA00022989"/>
    </source>
</evidence>
<name>A0A1U7HNP0_9CYAN</name>
<dbReference type="SMART" id="SM00382">
    <property type="entry name" value="AAA"/>
    <property type="match status" value="1"/>
</dbReference>
<dbReference type="PROSITE" id="PS50042">
    <property type="entry name" value="CNMP_BINDING_3"/>
    <property type="match status" value="1"/>
</dbReference>
<dbReference type="FunFam" id="3.40.50.300:FF:000221">
    <property type="entry name" value="Multidrug ABC transporter ATP-binding protein"/>
    <property type="match status" value="1"/>
</dbReference>
<dbReference type="InterPro" id="IPR014710">
    <property type="entry name" value="RmlC-like_jellyroll"/>
</dbReference>
<keyword evidence="7" id="KW-0788">Thiol protease</keyword>
<evidence type="ECO:0000256" key="3">
    <source>
        <dbReference type="ARBA" id="ARBA00022475"/>
    </source>
</evidence>
<dbReference type="InterPro" id="IPR011527">
    <property type="entry name" value="ABC1_TM_dom"/>
</dbReference>
<dbReference type="Pfam" id="PF03412">
    <property type="entry name" value="Peptidase_C39"/>
    <property type="match status" value="1"/>
</dbReference>
<feature type="transmembrane region" description="Helical" evidence="11">
    <location>
        <begin position="588"/>
        <end position="608"/>
    </location>
</feature>
<dbReference type="PROSITE" id="PS00211">
    <property type="entry name" value="ABC_TRANSPORTER_1"/>
    <property type="match status" value="1"/>
</dbReference>
<dbReference type="InterPro" id="IPR010132">
    <property type="entry name" value="ATPase_T1SS_HlyB"/>
</dbReference>
<dbReference type="Pfam" id="PF00027">
    <property type="entry name" value="cNMP_binding"/>
    <property type="match status" value="1"/>
</dbReference>
<comment type="subcellular location">
    <subcellularLocation>
        <location evidence="1">Cell membrane</location>
        <topology evidence="1">Multi-pass membrane protein</topology>
    </subcellularLocation>
</comment>
<evidence type="ECO:0000256" key="11">
    <source>
        <dbReference type="SAM" id="Phobius"/>
    </source>
</evidence>
<dbReference type="InterPro" id="IPR003439">
    <property type="entry name" value="ABC_transporter-like_ATP-bd"/>
</dbReference>
<dbReference type="GO" id="GO:0006508">
    <property type="term" value="P:proteolysis"/>
    <property type="evidence" value="ECO:0007669"/>
    <property type="project" value="InterPro"/>
</dbReference>
<feature type="transmembrane region" description="Helical" evidence="11">
    <location>
        <begin position="676"/>
        <end position="694"/>
    </location>
</feature>
<keyword evidence="9 11" id="KW-1133">Transmembrane helix</keyword>
<protein>
    <submittedName>
        <fullName evidence="16">Peptidase C39</fullName>
    </submittedName>
</protein>
<dbReference type="Gene3D" id="3.90.70.10">
    <property type="entry name" value="Cysteine proteinases"/>
    <property type="match status" value="1"/>
</dbReference>
<dbReference type="STRING" id="1921803.NIES593_05270"/>
<dbReference type="SMART" id="SM00100">
    <property type="entry name" value="cNMP"/>
    <property type="match status" value="1"/>
</dbReference>
<evidence type="ECO:0000259" key="13">
    <source>
        <dbReference type="PROSITE" id="PS50893"/>
    </source>
</evidence>
<dbReference type="RefSeq" id="WP_073598585.1">
    <property type="nucleotide sequence ID" value="NZ_MRCB01000004.1"/>
</dbReference>
<keyword evidence="5" id="KW-0547">Nucleotide-binding</keyword>
<dbReference type="AlphaFoldDB" id="A0A1U7HNP0"/>
<keyword evidence="3" id="KW-1003">Cell membrane</keyword>
<dbReference type="OrthoDB" id="516912at2"/>
<evidence type="ECO:0000313" key="17">
    <source>
        <dbReference type="Proteomes" id="UP000186868"/>
    </source>
</evidence>
<dbReference type="PROSITE" id="PS50990">
    <property type="entry name" value="PEPTIDASE_C39"/>
    <property type="match status" value="1"/>
</dbReference>
<dbReference type="Pfam" id="PF00664">
    <property type="entry name" value="ABC_membrane"/>
    <property type="match status" value="1"/>
</dbReference>
<feature type="domain" description="Peptidase C39" evidence="15">
    <location>
        <begin position="296"/>
        <end position="418"/>
    </location>
</feature>
<dbReference type="PANTHER" id="PTHR43394:SF1">
    <property type="entry name" value="ATP-BINDING CASSETTE SUB-FAMILY B MEMBER 10, MITOCHONDRIAL"/>
    <property type="match status" value="1"/>
</dbReference>
<dbReference type="GO" id="GO:0030253">
    <property type="term" value="P:protein secretion by the type I secretion system"/>
    <property type="evidence" value="ECO:0007669"/>
    <property type="project" value="InterPro"/>
</dbReference>
<feature type="domain" description="ABC transmembrane type-1" evidence="14">
    <location>
        <begin position="450"/>
        <end position="729"/>
    </location>
</feature>
<feature type="transmembrane region" description="Helical" evidence="11">
    <location>
        <begin position="446"/>
        <end position="472"/>
    </location>
</feature>
<dbReference type="InterPro" id="IPR000595">
    <property type="entry name" value="cNMP-bd_dom"/>
</dbReference>
<dbReference type="GO" id="GO:0008234">
    <property type="term" value="F:cysteine-type peptidase activity"/>
    <property type="evidence" value="ECO:0007669"/>
    <property type="project" value="UniProtKB-KW"/>
</dbReference>
<evidence type="ECO:0000256" key="2">
    <source>
        <dbReference type="ARBA" id="ARBA00022448"/>
    </source>
</evidence>
<comment type="caution">
    <text evidence="16">The sequence shown here is derived from an EMBL/GenBank/DDBJ whole genome shotgun (WGS) entry which is preliminary data.</text>
</comment>
<accession>A0A1U7HNP0</accession>
<feature type="transmembrane region" description="Helical" evidence="11">
    <location>
        <begin position="484"/>
        <end position="508"/>
    </location>
</feature>
<dbReference type="Proteomes" id="UP000186868">
    <property type="component" value="Unassembled WGS sequence"/>
</dbReference>
<organism evidence="16 17">
    <name type="scientific">Hydrococcus rivularis NIES-593</name>
    <dbReference type="NCBI Taxonomy" id="1921803"/>
    <lineage>
        <taxon>Bacteria</taxon>
        <taxon>Bacillati</taxon>
        <taxon>Cyanobacteriota</taxon>
        <taxon>Cyanophyceae</taxon>
        <taxon>Pleurocapsales</taxon>
        <taxon>Hydrococcaceae</taxon>
        <taxon>Hydrococcus</taxon>
    </lineage>
</organism>
<dbReference type="SUPFAM" id="SSF90123">
    <property type="entry name" value="ABC transporter transmembrane region"/>
    <property type="match status" value="1"/>
</dbReference>
<dbReference type="GO" id="GO:0016887">
    <property type="term" value="F:ATP hydrolysis activity"/>
    <property type="evidence" value="ECO:0007669"/>
    <property type="project" value="InterPro"/>
</dbReference>
<keyword evidence="7" id="KW-0645">Protease</keyword>
<dbReference type="InterPro" id="IPR005074">
    <property type="entry name" value="Peptidase_C39"/>
</dbReference>
<evidence type="ECO:0000259" key="15">
    <source>
        <dbReference type="PROSITE" id="PS50990"/>
    </source>
</evidence>
<evidence type="ECO:0000259" key="14">
    <source>
        <dbReference type="PROSITE" id="PS50929"/>
    </source>
</evidence>
<dbReference type="GO" id="GO:0030256">
    <property type="term" value="C:type I protein secretion system complex"/>
    <property type="evidence" value="ECO:0007669"/>
    <property type="project" value="InterPro"/>
</dbReference>
<keyword evidence="4 11" id="KW-0812">Transmembrane</keyword>
<dbReference type="Gene3D" id="1.20.1560.10">
    <property type="entry name" value="ABC transporter type 1, transmembrane domain"/>
    <property type="match status" value="1"/>
</dbReference>
<dbReference type="InterPro" id="IPR003593">
    <property type="entry name" value="AAA+_ATPase"/>
</dbReference>
<dbReference type="InterPro" id="IPR017871">
    <property type="entry name" value="ABC_transporter-like_CS"/>
</dbReference>
<dbReference type="PROSITE" id="PS50929">
    <property type="entry name" value="ABC_TM1F"/>
    <property type="match status" value="1"/>
</dbReference>
<sequence>MSYTTVEFQKFISSVAPFDRLPPEVIAELAQKFEPWRYRMGQIVLTQKKMLPHVAILYEGKARLLGYDPRTQIPVTLKLLKPGAIIGWVNLIRGIPGETVISSTEAVCLTIRNSEFLQLLEQYPQFGEAFYQQAALVEVFELLGYQLEQQALAEIDLKQLTTEIINDVAVYSLPPGTSSIKEHPPLQDSQRIWVVSGGNIASCPIGNRLDLCDTQKIEVNGSMPARLIGLPAQLPTENWQLATQADASLSATSSVESLPESVRDIPYAEAELLEADNSSAEQAIDVTKEKDYPYVHGKTPQEVGVACFQMLSQYFGMPFRKEVIRRIITEQLQRSNTLSLPVCGAIAELMGLNAQLVKVPARAVTNLKTPILVRWQDSLAIIYEINDRHAIIGVPEIGILRRPSADFLDSWGTQGEVLLLQKTKETPQERFGLRWFLPALKRYRRVLIEVFIASFFVQLFGLANPLMVQVIIDKVIVQNSVDTLQVLGVFLLAIAIFEAILTTLRTYLFVDTTNRIDMSLGSEIIDHLLRLPLRYFERRPVGEISTRVNELENIRQFLTGTALTVVLDAIFSIVYIVAMIVYSPILTLVALGIIPLFIGLTLFFSPIIRRQLRTKAERNAQTQSYLVEVMTGIQTVKAQNIELRSRWQWQEKYANYVSAGFQTVITSTLAGSTSSFLNKLSGLLVLWVGAFLVLDQQLTLGQLIAFRIIASYVTSPILRLTQLWQNFQETALSLERLADIVDTPQEAEQDRTNIPMPSIEGAVKYENVSFRFKSHGPLQLYNVNLDFPPGTFVGVVGQSGAGKSTLTKLISRLYEPESGRILIDGYDISKVELYSLRRQIGVVPQETLLFDGTVQENIALTNPDATTEEIIEAAKVAAAHEFIMTLSNGYNTRVGERGSALSGGQRQRIAIARTVLQQPRILVLDEATSALDYATEQQVCINLIDAFRDRTVFFITHRLGSIKNSDVIVMMDAGSVVEQGTHEELMKLKGRYYYLYQQQEARM</sequence>
<dbReference type="NCBIfam" id="TIGR01846">
    <property type="entry name" value="type_I_sec_HlyB"/>
    <property type="match status" value="1"/>
</dbReference>
<dbReference type="Gene3D" id="2.60.120.10">
    <property type="entry name" value="Jelly Rolls"/>
    <property type="match status" value="1"/>
</dbReference>
<dbReference type="GO" id="GO:0015421">
    <property type="term" value="F:ABC-type oligopeptide transporter activity"/>
    <property type="evidence" value="ECO:0007669"/>
    <property type="project" value="TreeGrafter"/>
</dbReference>
<dbReference type="InterPro" id="IPR039421">
    <property type="entry name" value="Type_1_exporter"/>
</dbReference>
<dbReference type="PANTHER" id="PTHR43394">
    <property type="entry name" value="ATP-DEPENDENT PERMEASE MDL1, MITOCHONDRIAL"/>
    <property type="match status" value="1"/>
</dbReference>
<feature type="domain" description="Cyclic nucleotide-binding" evidence="12">
    <location>
        <begin position="17"/>
        <end position="120"/>
    </location>
</feature>
<gene>
    <name evidence="16" type="ORF">NIES593_05270</name>
</gene>
<dbReference type="GO" id="GO:0005886">
    <property type="term" value="C:plasma membrane"/>
    <property type="evidence" value="ECO:0007669"/>
    <property type="project" value="UniProtKB-SubCell"/>
</dbReference>
<keyword evidence="8" id="KW-0067">ATP-binding</keyword>
<evidence type="ECO:0000256" key="5">
    <source>
        <dbReference type="ARBA" id="ARBA00022741"/>
    </source>
</evidence>
<evidence type="ECO:0000256" key="1">
    <source>
        <dbReference type="ARBA" id="ARBA00004651"/>
    </source>
</evidence>
<reference evidence="16 17" key="1">
    <citation type="submission" date="2016-11" db="EMBL/GenBank/DDBJ databases">
        <title>Draft Genome Sequences of Nine Cyanobacterial Strains from Diverse Habitats.</title>
        <authorList>
            <person name="Zhu T."/>
            <person name="Hou S."/>
            <person name="Lu X."/>
            <person name="Hess W.R."/>
        </authorList>
    </citation>
    <scope>NUCLEOTIDE SEQUENCE [LARGE SCALE GENOMIC DNA]</scope>
    <source>
        <strain evidence="16 17">NIES-593</strain>
    </source>
</reference>
<feature type="domain" description="ABC transporter" evidence="13">
    <location>
        <begin position="763"/>
        <end position="998"/>
    </location>
</feature>
<dbReference type="InterPro" id="IPR036640">
    <property type="entry name" value="ABC1_TM_sf"/>
</dbReference>
<evidence type="ECO:0000256" key="7">
    <source>
        <dbReference type="ARBA" id="ARBA00022807"/>
    </source>
</evidence>
<dbReference type="SUPFAM" id="SSF52540">
    <property type="entry name" value="P-loop containing nucleoside triphosphate hydrolases"/>
    <property type="match status" value="1"/>
</dbReference>
<dbReference type="CDD" id="cd18782">
    <property type="entry name" value="ABC_6TM_PrtD_LapB_HlyB_like"/>
    <property type="match status" value="1"/>
</dbReference>
<dbReference type="GO" id="GO:0005524">
    <property type="term" value="F:ATP binding"/>
    <property type="evidence" value="ECO:0007669"/>
    <property type="project" value="UniProtKB-KW"/>
</dbReference>
<dbReference type="InterPro" id="IPR018490">
    <property type="entry name" value="cNMP-bd_dom_sf"/>
</dbReference>
<keyword evidence="17" id="KW-1185">Reference proteome</keyword>
<evidence type="ECO:0000259" key="12">
    <source>
        <dbReference type="PROSITE" id="PS50042"/>
    </source>
</evidence>
<dbReference type="SUPFAM" id="SSF51206">
    <property type="entry name" value="cAMP-binding domain-like"/>
    <property type="match status" value="1"/>
</dbReference>
<evidence type="ECO:0000256" key="4">
    <source>
        <dbReference type="ARBA" id="ARBA00022692"/>
    </source>
</evidence>
<evidence type="ECO:0000256" key="10">
    <source>
        <dbReference type="ARBA" id="ARBA00023136"/>
    </source>
</evidence>
<keyword evidence="2" id="KW-0813">Transport</keyword>
<evidence type="ECO:0000256" key="8">
    <source>
        <dbReference type="ARBA" id="ARBA00022840"/>
    </source>
</evidence>
<dbReference type="Gene3D" id="3.40.50.300">
    <property type="entry name" value="P-loop containing nucleotide triphosphate hydrolases"/>
    <property type="match status" value="1"/>
</dbReference>
<dbReference type="CDD" id="cd00038">
    <property type="entry name" value="CAP_ED"/>
    <property type="match status" value="1"/>
</dbReference>
<dbReference type="PROSITE" id="PS50893">
    <property type="entry name" value="ABC_TRANSPORTER_2"/>
    <property type="match status" value="1"/>
</dbReference>
<dbReference type="CDD" id="cd02259">
    <property type="entry name" value="Peptidase_C39_like"/>
    <property type="match status" value="1"/>
</dbReference>
<dbReference type="EMBL" id="MRCB01000004">
    <property type="protein sequence ID" value="OKH25174.1"/>
    <property type="molecule type" value="Genomic_DNA"/>
</dbReference>
<evidence type="ECO:0000256" key="6">
    <source>
        <dbReference type="ARBA" id="ARBA00022801"/>
    </source>
</evidence>
<keyword evidence="6" id="KW-0378">Hydrolase</keyword>
<dbReference type="InterPro" id="IPR027417">
    <property type="entry name" value="P-loop_NTPase"/>
</dbReference>
<proteinExistence type="predicted"/>
<feature type="transmembrane region" description="Helical" evidence="11">
    <location>
        <begin position="557"/>
        <end position="582"/>
    </location>
</feature>
<evidence type="ECO:0000313" key="16">
    <source>
        <dbReference type="EMBL" id="OKH25174.1"/>
    </source>
</evidence>
<dbReference type="Pfam" id="PF00005">
    <property type="entry name" value="ABC_tran"/>
    <property type="match status" value="1"/>
</dbReference>